<name>A0A8J3CEQ2_9PSEU</name>
<dbReference type="EMBL" id="BMMK01000011">
    <property type="protein sequence ID" value="GGM55628.1"/>
    <property type="molecule type" value="Genomic_DNA"/>
</dbReference>
<keyword evidence="1" id="KW-0472">Membrane</keyword>
<dbReference type="Proteomes" id="UP000637578">
    <property type="component" value="Unassembled WGS sequence"/>
</dbReference>
<evidence type="ECO:0000313" key="3">
    <source>
        <dbReference type="Proteomes" id="UP000637578"/>
    </source>
</evidence>
<protein>
    <submittedName>
        <fullName evidence="2">Uncharacterized protein</fullName>
    </submittedName>
</protein>
<proteinExistence type="predicted"/>
<feature type="transmembrane region" description="Helical" evidence="1">
    <location>
        <begin position="71"/>
        <end position="91"/>
    </location>
</feature>
<organism evidence="2 3">
    <name type="scientific">Longimycelium tulufanense</name>
    <dbReference type="NCBI Taxonomy" id="907463"/>
    <lineage>
        <taxon>Bacteria</taxon>
        <taxon>Bacillati</taxon>
        <taxon>Actinomycetota</taxon>
        <taxon>Actinomycetes</taxon>
        <taxon>Pseudonocardiales</taxon>
        <taxon>Pseudonocardiaceae</taxon>
        <taxon>Longimycelium</taxon>
    </lineage>
</organism>
<keyword evidence="1" id="KW-0812">Transmembrane</keyword>
<comment type="caution">
    <text evidence="2">The sequence shown here is derived from an EMBL/GenBank/DDBJ whole genome shotgun (WGS) entry which is preliminary data.</text>
</comment>
<feature type="transmembrane region" description="Helical" evidence="1">
    <location>
        <begin position="12"/>
        <end position="30"/>
    </location>
</feature>
<gene>
    <name evidence="2" type="ORF">GCM10012275_28450</name>
</gene>
<reference evidence="2" key="2">
    <citation type="submission" date="2020-09" db="EMBL/GenBank/DDBJ databases">
        <authorList>
            <person name="Sun Q."/>
            <person name="Zhou Y."/>
        </authorList>
    </citation>
    <scope>NUCLEOTIDE SEQUENCE</scope>
    <source>
        <strain evidence="2">CGMCC 4.5737</strain>
    </source>
</reference>
<reference evidence="2" key="1">
    <citation type="journal article" date="2014" name="Int. J. Syst. Evol. Microbiol.">
        <title>Complete genome sequence of Corynebacterium casei LMG S-19264T (=DSM 44701T), isolated from a smear-ripened cheese.</title>
        <authorList>
            <consortium name="US DOE Joint Genome Institute (JGI-PGF)"/>
            <person name="Walter F."/>
            <person name="Albersmeier A."/>
            <person name="Kalinowski J."/>
            <person name="Ruckert C."/>
        </authorList>
    </citation>
    <scope>NUCLEOTIDE SEQUENCE</scope>
    <source>
        <strain evidence="2">CGMCC 4.5737</strain>
    </source>
</reference>
<dbReference type="AlphaFoldDB" id="A0A8J3CEQ2"/>
<evidence type="ECO:0000313" key="2">
    <source>
        <dbReference type="EMBL" id="GGM55628.1"/>
    </source>
</evidence>
<evidence type="ECO:0000256" key="1">
    <source>
        <dbReference type="SAM" id="Phobius"/>
    </source>
</evidence>
<accession>A0A8J3CEQ2</accession>
<sequence>MSSPWDLDLNTWGWIVWGMAFVVLEGHALLKGNNETLSEHAWSFQRIREWMTAKNRRPGKGKSNGLSWRRIVMGVFMTWLWIHMLFGTMTLSNPLPW</sequence>
<keyword evidence="1" id="KW-1133">Transmembrane helix</keyword>
<keyword evidence="3" id="KW-1185">Reference proteome</keyword>